<dbReference type="InterPro" id="IPR008757">
    <property type="entry name" value="Peptidase_M6-like_domain"/>
</dbReference>
<name>A0A7S4JM98_9STRA</name>
<dbReference type="PANTHER" id="PTHR41775">
    <property type="entry name" value="SECRETED PROTEIN-RELATED"/>
    <property type="match status" value="1"/>
</dbReference>
<proteinExistence type="predicted"/>
<dbReference type="GO" id="GO:0008233">
    <property type="term" value="F:peptidase activity"/>
    <property type="evidence" value="ECO:0007669"/>
    <property type="project" value="InterPro"/>
</dbReference>
<dbReference type="SUPFAM" id="SSF55486">
    <property type="entry name" value="Metalloproteases ('zincins'), catalytic domain"/>
    <property type="match status" value="1"/>
</dbReference>
<gene>
    <name evidence="4" type="ORF">OAUR00152_LOCUS29725</name>
</gene>
<evidence type="ECO:0000313" key="4">
    <source>
        <dbReference type="EMBL" id="CAE2267349.1"/>
    </source>
</evidence>
<reference evidence="4" key="1">
    <citation type="submission" date="2021-01" db="EMBL/GenBank/DDBJ databases">
        <authorList>
            <person name="Corre E."/>
            <person name="Pelletier E."/>
            <person name="Niang G."/>
            <person name="Scheremetjew M."/>
            <person name="Finn R."/>
            <person name="Kale V."/>
            <person name="Holt S."/>
            <person name="Cochrane G."/>
            <person name="Meng A."/>
            <person name="Brown T."/>
            <person name="Cohen L."/>
        </authorList>
    </citation>
    <scope>NUCLEOTIDE SEQUENCE</scope>
    <source>
        <strain evidence="4">Isolate 1302-5</strain>
    </source>
</reference>
<accession>A0A7S4JM98</accession>
<keyword evidence="2" id="KW-1133">Transmembrane helix</keyword>
<evidence type="ECO:0000256" key="1">
    <source>
        <dbReference type="SAM" id="MobiDB-lite"/>
    </source>
</evidence>
<feature type="compositionally biased region" description="Polar residues" evidence="1">
    <location>
        <begin position="959"/>
        <end position="968"/>
    </location>
</feature>
<dbReference type="GO" id="GO:0006508">
    <property type="term" value="P:proteolysis"/>
    <property type="evidence" value="ECO:0007669"/>
    <property type="project" value="InterPro"/>
</dbReference>
<evidence type="ECO:0000259" key="3">
    <source>
        <dbReference type="Pfam" id="PF05547"/>
    </source>
</evidence>
<feature type="compositionally biased region" description="Polar residues" evidence="1">
    <location>
        <begin position="902"/>
        <end position="924"/>
    </location>
</feature>
<sequence length="1023" mass="111318">MQRIQSRDRDGHQHTEHGTSHQLQLSGSVGFLGTKRSVGLDASVAAIGSKMFQGSSKMPCLCSLSPARRRRLREGSTGRRRRRIRLRTTTAAFPAPALVFVLVGALAAAPATVVYAMPAHPDATVGPPRGSGPHSEQFQPKLRGDAFFNYLIEERTGYPVVFDEKSGWTFAVWEDDEEEDTTVSKGQNSEGEGEKVRSLKNHEQSGHELKTRGTRSYIFGSPETTGGVNRGSGHFVSSGVPAANLNGGLSGVGDDELEQVLSTPKLRTESELGDQLANAEEKARAAIFTADDEKRAHALPTLRSFAGSTRAYEYDQYASPEVRNRYRGNFSVFVLLVRFADHADRTLPPREDYEILMNHEGPHQSIVPAGSFRDVYKVNSGGLMNLTAVVTDWITLPYNHSYYAGGQRKFGATKNFTEGIQYAFQQLEDDPNFSFVEAMGDADPAKGGGGYVSSVVFHSGYAAEWGNIDCISEEKYEYRIWSHMRGIPFVSKEPGIEFHQSAIQSGLWSTCGSNIAHVGTVAHEIGHSLGLPDMIGRRPGNGIGAFDMMCNSWGFDGSANYPSLLGAHSKLRLGWLNYTRVTQSGVYAIRASHLSPDALRIDYGFPKNEYLLIENRQPKSFDAKISGANGGGGLAIWHIDDNVGWSSVGGHPWMNIAGVPWPRNRAHYKANLLQADGNYDLERQKNQGQVEDLWRTLPDTIFTHIGMTELGPGGIEPDGGPYPNTDTYQQGKVNRTGVRIEDFSFPGDEMSVTIRLGEDFTARPTMRPTPQPTLLPASLYTFRDVYSLFDVVEIRFINPNVALVDDWIAVYPTNIQELPGGYIPQGVTDWAYTCGTKECTAPSTIAAEGIVSLSIVPSVADATVADWTPGAEYRAYLCRNSEPPYQFLARSNPFRVADVPTTRPTSKPTNVPTTRPLSRPTNVPTAVPSPHPTKAPSTSPTGGPTNVPTTVPSAHPTRAPSTSSSLVTRTPAMIPSQVGDANGSAANENSVPTAGKKSTGAALCVPWSFLLTSLVLVAPFLWM</sequence>
<feature type="compositionally biased region" description="Basic and acidic residues" evidence="1">
    <location>
        <begin position="1"/>
        <end position="19"/>
    </location>
</feature>
<keyword evidence="2" id="KW-0472">Membrane</keyword>
<feature type="region of interest" description="Disordered" evidence="1">
    <location>
        <begin position="176"/>
        <end position="232"/>
    </location>
</feature>
<protein>
    <recommendedName>
        <fullName evidence="3">Peptidase M6-like domain-containing protein</fullName>
    </recommendedName>
</protein>
<organism evidence="4">
    <name type="scientific">Odontella aurita</name>
    <dbReference type="NCBI Taxonomy" id="265563"/>
    <lineage>
        <taxon>Eukaryota</taxon>
        <taxon>Sar</taxon>
        <taxon>Stramenopiles</taxon>
        <taxon>Ochrophyta</taxon>
        <taxon>Bacillariophyta</taxon>
        <taxon>Mediophyceae</taxon>
        <taxon>Biddulphiophycidae</taxon>
        <taxon>Eupodiscales</taxon>
        <taxon>Odontellaceae</taxon>
        <taxon>Odontella</taxon>
    </lineage>
</organism>
<dbReference type="EMBL" id="HBKQ01043145">
    <property type="protein sequence ID" value="CAE2267349.1"/>
    <property type="molecule type" value="Transcribed_RNA"/>
</dbReference>
<feature type="region of interest" description="Disordered" evidence="1">
    <location>
        <begin position="897"/>
        <end position="998"/>
    </location>
</feature>
<keyword evidence="2" id="KW-0812">Transmembrane</keyword>
<dbReference type="PANTHER" id="PTHR41775:SF1">
    <property type="entry name" value="PEPTIDASE M6-LIKE DOMAIN-CONTAINING PROTEIN"/>
    <property type="match status" value="1"/>
</dbReference>
<dbReference type="AlphaFoldDB" id="A0A7S4JM98"/>
<dbReference type="Pfam" id="PF05547">
    <property type="entry name" value="Peptidase_M6"/>
    <property type="match status" value="1"/>
</dbReference>
<evidence type="ECO:0000256" key="2">
    <source>
        <dbReference type="SAM" id="Phobius"/>
    </source>
</evidence>
<feature type="compositionally biased region" description="Basic and acidic residues" evidence="1">
    <location>
        <begin position="192"/>
        <end position="211"/>
    </location>
</feature>
<feature type="domain" description="Peptidase M6-like" evidence="3">
    <location>
        <begin position="370"/>
        <end position="567"/>
    </location>
</feature>
<feature type="region of interest" description="Disordered" evidence="1">
    <location>
        <begin position="1"/>
        <end position="24"/>
    </location>
</feature>
<feature type="compositionally biased region" description="Low complexity" evidence="1">
    <location>
        <begin position="934"/>
        <end position="952"/>
    </location>
</feature>
<feature type="transmembrane region" description="Helical" evidence="2">
    <location>
        <begin position="91"/>
        <end position="117"/>
    </location>
</feature>